<evidence type="ECO:0000313" key="2">
    <source>
        <dbReference type="EMBL" id="QTA88585.1"/>
    </source>
</evidence>
<dbReference type="EMBL" id="CP061800">
    <property type="protein sequence ID" value="QTA88585.1"/>
    <property type="molecule type" value="Genomic_DNA"/>
</dbReference>
<keyword evidence="1" id="KW-0472">Membrane</keyword>
<dbReference type="AlphaFoldDB" id="A0A975BP99"/>
<evidence type="ECO:0000313" key="3">
    <source>
        <dbReference type="Proteomes" id="UP000663722"/>
    </source>
</evidence>
<dbReference type="Gene3D" id="3.40.50.2300">
    <property type="match status" value="2"/>
</dbReference>
<keyword evidence="3" id="KW-1185">Reference proteome</keyword>
<dbReference type="InterPro" id="IPR007487">
    <property type="entry name" value="ABC_transpt-TYRBP-like"/>
</dbReference>
<feature type="transmembrane region" description="Helical" evidence="1">
    <location>
        <begin position="21"/>
        <end position="41"/>
    </location>
</feature>
<gene>
    <name evidence="2" type="ORF">dnm_046320</name>
</gene>
<evidence type="ECO:0000256" key="1">
    <source>
        <dbReference type="SAM" id="Phobius"/>
    </source>
</evidence>
<dbReference type="PANTHER" id="PTHR35271">
    <property type="entry name" value="ABC TRANSPORTER, SUBSTRATE-BINDING LIPOPROTEIN-RELATED"/>
    <property type="match status" value="1"/>
</dbReference>
<proteinExistence type="predicted"/>
<protein>
    <submittedName>
        <fullName evidence="2">ABC transporter, substrate-binding protein</fullName>
    </submittedName>
</protein>
<dbReference type="KEGG" id="dmm:dnm_046320"/>
<sequence length="349" mass="39571">MSLSEYLQQKNEKENAVFPKKLCYFTGIFAFCIYGLFFQMAQAAPFRVLVVMSYEEKFLWNREIRQSIDSLLTGTCEIRYFYMNTQLNQDDSEQKAQEAYMLYQKFQPDGVIAVDDNAQSMFVVPYLRNKVRTPVMFCGVRAEPETYEYPASNVSGILRRPHFNRSIIFAQQLIPSVRAIGFIMRDGHQAMTLRNQVLSESDTYPAKSVAFKMPKTLREAVAMTKTLRKQCDLLFIGNFNGIPGDDGKPLAQKQVVKILVKAFDKPTFGSRLADITYGILFAIVERGQVQGRMAAKMLLKAMQGTSVSKIPVTRSRRGERVLNVTAMKALGVIPQPEALLGTELVKTEE</sequence>
<name>A0A975BP99_9BACT</name>
<dbReference type="Proteomes" id="UP000663722">
    <property type="component" value="Chromosome"/>
</dbReference>
<keyword evidence="1" id="KW-0812">Transmembrane</keyword>
<keyword evidence="1" id="KW-1133">Transmembrane helix</keyword>
<accession>A0A975BP99</accession>
<organism evidence="2 3">
    <name type="scientific">Desulfonema magnum</name>
    <dbReference type="NCBI Taxonomy" id="45655"/>
    <lineage>
        <taxon>Bacteria</taxon>
        <taxon>Pseudomonadati</taxon>
        <taxon>Thermodesulfobacteriota</taxon>
        <taxon>Desulfobacteria</taxon>
        <taxon>Desulfobacterales</taxon>
        <taxon>Desulfococcaceae</taxon>
        <taxon>Desulfonema</taxon>
    </lineage>
</organism>
<dbReference type="PANTHER" id="PTHR35271:SF1">
    <property type="entry name" value="ABC TRANSPORTER, SUBSTRATE-BINDING LIPOPROTEIN"/>
    <property type="match status" value="1"/>
</dbReference>
<reference evidence="2" key="1">
    <citation type="journal article" date="2021" name="Microb. Physiol.">
        <title>Proteogenomic Insights into the Physiology of Marine, Sulfate-Reducing, Filamentous Desulfonema limicola and Desulfonema magnum.</title>
        <authorList>
            <person name="Schnaars V."/>
            <person name="Wohlbrand L."/>
            <person name="Scheve S."/>
            <person name="Hinrichs C."/>
            <person name="Reinhardt R."/>
            <person name="Rabus R."/>
        </authorList>
    </citation>
    <scope>NUCLEOTIDE SEQUENCE</scope>
    <source>
        <strain evidence="2">4be13</strain>
    </source>
</reference>
<dbReference type="Pfam" id="PF04392">
    <property type="entry name" value="ABC_sub_bind"/>
    <property type="match status" value="1"/>
</dbReference>